<dbReference type="Proteomes" id="UP001448207">
    <property type="component" value="Unassembled WGS sequence"/>
</dbReference>
<proteinExistence type="predicted"/>
<dbReference type="EMBL" id="JBCLYO010000005">
    <property type="protein sequence ID" value="KAL0088870.1"/>
    <property type="molecule type" value="Genomic_DNA"/>
</dbReference>
<organism evidence="2 3">
    <name type="scientific">Phycomyces blakesleeanus</name>
    <dbReference type="NCBI Taxonomy" id="4837"/>
    <lineage>
        <taxon>Eukaryota</taxon>
        <taxon>Fungi</taxon>
        <taxon>Fungi incertae sedis</taxon>
        <taxon>Mucoromycota</taxon>
        <taxon>Mucoromycotina</taxon>
        <taxon>Mucoromycetes</taxon>
        <taxon>Mucorales</taxon>
        <taxon>Phycomycetaceae</taxon>
        <taxon>Phycomyces</taxon>
    </lineage>
</organism>
<name>A0ABR3B386_PHYBL</name>
<keyword evidence="1" id="KW-0812">Transmembrane</keyword>
<feature type="transmembrane region" description="Helical" evidence="1">
    <location>
        <begin position="306"/>
        <end position="330"/>
    </location>
</feature>
<reference evidence="2 3" key="1">
    <citation type="submission" date="2024-04" db="EMBL/GenBank/DDBJ databases">
        <title>Symmetric and asymmetric DNA N6-adenine methylation regulates different biological responses in Mucorales.</title>
        <authorList>
            <consortium name="Lawrence Berkeley National Laboratory"/>
            <person name="Lax C."/>
            <person name="Mondo S.J."/>
            <person name="Osorio-Concepcion M."/>
            <person name="Muszewska A."/>
            <person name="Corrochano-Luque M."/>
            <person name="Gutierrez G."/>
            <person name="Riley R."/>
            <person name="Lipzen A."/>
            <person name="Guo J."/>
            <person name="Hundley H."/>
            <person name="Amirebrahimi M."/>
            <person name="Ng V."/>
            <person name="Lorenzo-Gutierrez D."/>
            <person name="Binder U."/>
            <person name="Yang J."/>
            <person name="Song Y."/>
            <person name="Canovas D."/>
            <person name="Navarro E."/>
            <person name="Freitag M."/>
            <person name="Gabaldon T."/>
            <person name="Grigoriev I.V."/>
            <person name="Corrochano L.M."/>
            <person name="Nicolas F.E."/>
            <person name="Garre V."/>
        </authorList>
    </citation>
    <scope>NUCLEOTIDE SEQUENCE [LARGE SCALE GENOMIC DNA]</scope>
    <source>
        <strain evidence="2 3">L51</strain>
    </source>
</reference>
<accession>A0ABR3B386</accession>
<gene>
    <name evidence="2" type="ORF">J3Q64DRAFT_1832560</name>
</gene>
<keyword evidence="3" id="KW-1185">Reference proteome</keyword>
<keyword evidence="1" id="KW-0472">Membrane</keyword>
<evidence type="ECO:0000313" key="2">
    <source>
        <dbReference type="EMBL" id="KAL0088870.1"/>
    </source>
</evidence>
<evidence type="ECO:0000256" key="1">
    <source>
        <dbReference type="SAM" id="Phobius"/>
    </source>
</evidence>
<keyword evidence="1" id="KW-1133">Transmembrane helix</keyword>
<protein>
    <recommendedName>
        <fullName evidence="4">Reverse transcriptase domain-containing protein</fullName>
    </recommendedName>
</protein>
<evidence type="ECO:0000313" key="3">
    <source>
        <dbReference type="Proteomes" id="UP001448207"/>
    </source>
</evidence>
<sequence length="359" mass="39030">MSTSTALSQLRSPKAADCDKLLAYADDLPIFLSSPSKLAPLLSLLSVYSKASNACVNLGKTIAVSLSGHFTPDWGPVLSSADITNLYNHNSANAICSLASSTITVLSSHNVACLSVVRVWSLTPSSSAPSALRGIFSVSHDARVVWESWTLRANKRPYNFAGSCPYFGIHMLGLTRFSPATALTLRLYAIWTFLPPFSIPRWNLKGIYVHHAFRIDSQGGLYSPQPVDGLFSLVSLIQIDSRPLYNTLTGSLQHHLLTSPSSLLHAGISWKLFWSLNCPLCLSVVDAPTFHLLLPLQVFCVDIGAVANVSILIAIASIMVYIIWCVHWAFVFDNSPFLPNVVAAKAVTAVYKSHVLTFP</sequence>
<evidence type="ECO:0008006" key="4">
    <source>
        <dbReference type="Google" id="ProtNLM"/>
    </source>
</evidence>
<comment type="caution">
    <text evidence="2">The sequence shown here is derived from an EMBL/GenBank/DDBJ whole genome shotgun (WGS) entry which is preliminary data.</text>
</comment>